<accession>A0A376B9F9</accession>
<dbReference type="AlphaFoldDB" id="A0A376B9F9"/>
<evidence type="ECO:0000256" key="1">
    <source>
        <dbReference type="SAM" id="MobiDB-lite"/>
    </source>
</evidence>
<evidence type="ECO:0000313" key="5">
    <source>
        <dbReference type="Proteomes" id="UP000262825"/>
    </source>
</evidence>
<dbReference type="VEuPathDB" id="FungiDB:SCODWIG_02521"/>
<dbReference type="Proteomes" id="UP000262825">
    <property type="component" value="Unassembled WGS sequence"/>
</dbReference>
<feature type="domain" description="AHC1-like C2H2 zinc-finger" evidence="2">
    <location>
        <begin position="229"/>
        <end position="317"/>
    </location>
</feature>
<evidence type="ECO:0000259" key="2">
    <source>
        <dbReference type="Pfam" id="PF25909"/>
    </source>
</evidence>
<evidence type="ECO:0000259" key="3">
    <source>
        <dbReference type="Pfam" id="PF25910"/>
    </source>
</evidence>
<keyword evidence="5" id="KW-1185">Reference proteome</keyword>
<feature type="region of interest" description="Disordered" evidence="1">
    <location>
        <begin position="436"/>
        <end position="476"/>
    </location>
</feature>
<evidence type="ECO:0000313" key="4">
    <source>
        <dbReference type="EMBL" id="SSD60760.1"/>
    </source>
</evidence>
<feature type="domain" description="AHC1 N-terminal" evidence="3">
    <location>
        <begin position="118"/>
        <end position="166"/>
    </location>
</feature>
<protein>
    <recommendedName>
        <fullName evidence="6">Protein AHC1</fullName>
    </recommendedName>
</protein>
<sequence>MVLTNKNNINKPKESDIITSANSYKDCASNNIANFISPTSIITTDSHAKHITISEESNTNKNDINNKTIPKIENEFDRSIATETPYYYQVATPRSPHEFTFLDKLSNNEEQETFDAEQHAKFLIAKREIMNNIHLYMLLRYKDCHRLEQDILHCNQEINLLKKLYSVDINDLITSSQRRTCTNINTNTNKKPNSTTFHKAAAKKATKCIHKPKKDHKKKQTTTIMNSGVIGKTSDGVTVFKRVDGILIILKCETCGKEGFTSAQGIVNHCRLKHSKLYSSQPLAILNNQKILPIQSMKILDKFNELNLDPQKNFLPFVAVTLLPLNATDSSEVLDSKLELVNKEDSNNSGTCVISADTSNASTISTTGSDEVPNIDTTNRGAKGILLGHLKEKFPDSTSLIKDTVEYIKDYENDAKNTIELEKTAANVTTDINVGSGKFEHRKSDGESVTIDPDTKNTGHISDSSNNERKDRYGDSALHNLRKRRRCLHYNLRSNIPYRSKRWDDYELS</sequence>
<evidence type="ECO:0008006" key="6">
    <source>
        <dbReference type="Google" id="ProtNLM"/>
    </source>
</evidence>
<reference evidence="5" key="1">
    <citation type="submission" date="2018-06" db="EMBL/GenBank/DDBJ databases">
        <authorList>
            <person name="Guldener U."/>
        </authorList>
    </citation>
    <scope>NUCLEOTIDE SEQUENCE [LARGE SCALE GENOMIC DNA]</scope>
    <source>
        <strain evidence="5">UTAD17</strain>
    </source>
</reference>
<dbReference type="EMBL" id="UFAJ01000444">
    <property type="protein sequence ID" value="SSD60760.1"/>
    <property type="molecule type" value="Genomic_DNA"/>
</dbReference>
<dbReference type="Pfam" id="PF25909">
    <property type="entry name" value="zf-C2H2_AHC1"/>
    <property type="match status" value="1"/>
</dbReference>
<dbReference type="OrthoDB" id="5355528at2759"/>
<dbReference type="Pfam" id="PF25910">
    <property type="entry name" value="AHC1_N"/>
    <property type="match status" value="1"/>
</dbReference>
<dbReference type="InterPro" id="IPR058706">
    <property type="entry name" value="zf-C2H2_AHC1-like"/>
</dbReference>
<gene>
    <name evidence="4" type="ORF">SCODWIG_02521</name>
</gene>
<name>A0A376B9F9_9ASCO</name>
<dbReference type="InterPro" id="IPR058707">
    <property type="entry name" value="AHC1_N"/>
</dbReference>
<feature type="compositionally biased region" description="Polar residues" evidence="1">
    <location>
        <begin position="456"/>
        <end position="465"/>
    </location>
</feature>
<organism evidence="4 5">
    <name type="scientific">Saccharomycodes ludwigii</name>
    <dbReference type="NCBI Taxonomy" id="36035"/>
    <lineage>
        <taxon>Eukaryota</taxon>
        <taxon>Fungi</taxon>
        <taxon>Dikarya</taxon>
        <taxon>Ascomycota</taxon>
        <taxon>Saccharomycotina</taxon>
        <taxon>Saccharomycetes</taxon>
        <taxon>Saccharomycodales</taxon>
        <taxon>Saccharomycodaceae</taxon>
        <taxon>Saccharomycodes</taxon>
    </lineage>
</organism>
<proteinExistence type="predicted"/>